<dbReference type="PANTHER" id="PTHR11347">
    <property type="entry name" value="CYCLIC NUCLEOTIDE PHOSPHODIESTERASE"/>
    <property type="match status" value="1"/>
</dbReference>
<evidence type="ECO:0000256" key="8">
    <source>
        <dbReference type="PIRSR" id="PIRSR623088-2"/>
    </source>
</evidence>
<evidence type="ECO:0000313" key="13">
    <source>
        <dbReference type="Ensembl" id="ENSAPLP00000030724.1"/>
    </source>
</evidence>
<comment type="catalytic activity">
    <reaction evidence="6">
        <text>3',5'-cyclic AMP + H2O = AMP + H(+)</text>
        <dbReference type="Rhea" id="RHEA:25277"/>
        <dbReference type="ChEBI" id="CHEBI:15377"/>
        <dbReference type="ChEBI" id="CHEBI:15378"/>
        <dbReference type="ChEBI" id="CHEBI:58165"/>
        <dbReference type="ChEBI" id="CHEBI:456215"/>
        <dbReference type="EC" id="3.1.4.53"/>
    </reaction>
    <physiologicalReaction direction="left-to-right" evidence="6">
        <dbReference type="Rhea" id="RHEA:25278"/>
    </physiologicalReaction>
</comment>
<feature type="binding site" evidence="8">
    <location>
        <position position="529"/>
    </location>
    <ligand>
        <name>AMP</name>
        <dbReference type="ChEBI" id="CHEBI:456215"/>
    </ligand>
</feature>
<feature type="region of interest" description="Disordered" evidence="11">
    <location>
        <begin position="169"/>
        <end position="218"/>
    </location>
</feature>
<reference evidence="13" key="3">
    <citation type="submission" date="2025-09" db="UniProtKB">
        <authorList>
            <consortium name="Ensembl"/>
        </authorList>
    </citation>
    <scope>IDENTIFICATION</scope>
</reference>
<comment type="pathway">
    <text evidence="1">Purine metabolism; 3',5'-cyclic AMP degradation; AMP from 3',5'-cyclic AMP: step 1/1.</text>
</comment>
<keyword evidence="5" id="KW-0114">cAMP</keyword>
<feature type="active site" description="Proton donor" evidence="7">
    <location>
        <position position="320"/>
    </location>
</feature>
<keyword evidence="14" id="KW-1185">Reference proteome</keyword>
<feature type="binding site" evidence="8">
    <location>
        <position position="361"/>
    </location>
    <ligand>
        <name>AMP</name>
        <dbReference type="ChEBI" id="CHEBI:456215"/>
    </ligand>
</feature>
<evidence type="ECO:0000256" key="4">
    <source>
        <dbReference type="ARBA" id="ARBA00022801"/>
    </source>
</evidence>
<dbReference type="InterPro" id="IPR023088">
    <property type="entry name" value="PDEase"/>
</dbReference>
<dbReference type="InterPro" id="IPR036971">
    <property type="entry name" value="PDEase_catalytic_dom_sf"/>
</dbReference>
<dbReference type="GO" id="GO:0007165">
    <property type="term" value="P:signal transduction"/>
    <property type="evidence" value="ECO:0007669"/>
    <property type="project" value="InterPro"/>
</dbReference>
<dbReference type="SUPFAM" id="SSF109604">
    <property type="entry name" value="HD-domain/PDEase-like"/>
    <property type="match status" value="1"/>
</dbReference>
<dbReference type="FunFam" id="1.10.1300.10:FF:000001">
    <property type="entry name" value="Phosphodiesterase"/>
    <property type="match status" value="1"/>
</dbReference>
<dbReference type="InterPro" id="IPR003607">
    <property type="entry name" value="HD/PDEase_dom"/>
</dbReference>
<dbReference type="PRINTS" id="PR00387">
    <property type="entry name" value="PDIESTERASE1"/>
</dbReference>
<feature type="binding site" evidence="9">
    <location>
        <position position="360"/>
    </location>
    <ligand>
        <name>Zn(2+)</name>
        <dbReference type="ChEBI" id="CHEBI:29105"/>
        <label>1</label>
    </ligand>
</feature>
<feature type="binding site" evidence="9">
    <location>
        <position position="324"/>
    </location>
    <ligand>
        <name>Zn(2+)</name>
        <dbReference type="ChEBI" id="CHEBI:29105"/>
        <label>1</label>
    </ligand>
</feature>
<feature type="binding site" evidence="9">
    <location>
        <position position="361"/>
    </location>
    <ligand>
        <name>Zn(2+)</name>
        <dbReference type="ChEBI" id="CHEBI:29105"/>
        <label>2</label>
    </ligand>
</feature>
<dbReference type="CDD" id="cd00077">
    <property type="entry name" value="HDc"/>
    <property type="match status" value="1"/>
</dbReference>
<evidence type="ECO:0000256" key="2">
    <source>
        <dbReference type="ARBA" id="ARBA00009517"/>
    </source>
</evidence>
<feature type="binding site" evidence="8">
    <location>
        <position position="478"/>
    </location>
    <ligand>
        <name>AMP</name>
        <dbReference type="ChEBI" id="CHEBI:456215"/>
    </ligand>
</feature>
<dbReference type="STRING" id="8840.ENSAPLP00000030724"/>
<keyword evidence="4 10" id="KW-0378">Hydrolase</keyword>
<evidence type="ECO:0000256" key="11">
    <source>
        <dbReference type="SAM" id="MobiDB-lite"/>
    </source>
</evidence>
<dbReference type="SMART" id="SM00471">
    <property type="entry name" value="HDc"/>
    <property type="match status" value="1"/>
</dbReference>
<dbReference type="AlphaFoldDB" id="A0A493TY61"/>
<dbReference type="EC" id="3.1.4.-" evidence="10"/>
<evidence type="ECO:0000256" key="5">
    <source>
        <dbReference type="ARBA" id="ARBA00023149"/>
    </source>
</evidence>
<dbReference type="Gene3D" id="1.10.1300.10">
    <property type="entry name" value="3'5'-cyclic nucleotide phosphodiesterase, catalytic domain"/>
    <property type="match status" value="1"/>
</dbReference>
<evidence type="ECO:0000256" key="6">
    <source>
        <dbReference type="ARBA" id="ARBA00033681"/>
    </source>
</evidence>
<proteinExistence type="inferred from homology"/>
<evidence type="ECO:0000256" key="10">
    <source>
        <dbReference type="RuleBase" id="RU363067"/>
    </source>
</evidence>
<name>A0A493TY61_ANAPP</name>
<protein>
    <recommendedName>
        <fullName evidence="10">Phosphodiesterase</fullName>
        <ecNumber evidence="10">3.1.4.-</ecNumber>
    </recommendedName>
</protein>
<feature type="binding site" evidence="9">
    <location>
        <position position="361"/>
    </location>
    <ligand>
        <name>Zn(2+)</name>
        <dbReference type="ChEBI" id="CHEBI:29105"/>
        <label>1</label>
    </ligand>
</feature>
<dbReference type="GeneTree" id="ENSGT00940000159788"/>
<dbReference type="InterPro" id="IPR023174">
    <property type="entry name" value="PDEase_CS"/>
</dbReference>
<sequence>MHPLHRHPLNAHPLDIHPLNAHPLHTCPLNAHPLNAHPLSAHPLYTCPLNACPLYTHPLNAHPLHTHPLNAHPLSAHPLHTHPLNARLLNARPLHKHPLNARSLNAHPLHTHPLNAHPLSAHPLNARPLHKHPLNALSLNAHPLHTHPLNACPLHKHPLNALSLNAHPLHTHPLNAPPLGAPPHKHPPPCTPPPDKQTEVEIPSPTPKEREKKRRQQPMCHISGVKKLPHGCSLTNCSIPRFGVKSDQEELLGKELDNLNKWGLNIFRVSEYSNNRSLSCIMYTIFQERELVKTFKIPVDTLLTYTLTLEDHYHADVAYHNSLHAADVMQSTHVLLSTPALDAVFTDLEILAALFAAAIHDVDHPGVSNQFLINTNSELALMYNDESVLENHHLAVGFKLLQEENCDIFQNLSKRQRQTLRKMVIDMVLATDMSKHMSLLADLKTMVETKKVTSSGVLLLDNYTDRIQVLRNMVHCADLSNPTKPLELYRQWTDRIMEEFFRQGDKERERGMEISPMCDKHTASVEKSQVGGGTRGVTPVGWPRVVGCGAVGGGWERGAVVSPRMGVSSWLDMAMEVGWGQGPVVSPQLCVPSWLDMAMDVGWGQEPLDGDRDAWCHHEWVSLHGWT</sequence>
<comment type="cofactor">
    <cofactor evidence="10">
        <name>a divalent metal cation</name>
        <dbReference type="ChEBI" id="CHEBI:60240"/>
    </cofactor>
    <text evidence="10">Binds 2 divalent metal cations per subunit. Site 1 may preferentially bind zinc ions, while site 2 has a preference for magnesium and/or manganese ions.</text>
</comment>
<feature type="binding site" evidence="9">
    <location>
        <position position="478"/>
    </location>
    <ligand>
        <name>Zn(2+)</name>
        <dbReference type="ChEBI" id="CHEBI:29105"/>
        <label>1</label>
    </ligand>
</feature>
<evidence type="ECO:0000256" key="9">
    <source>
        <dbReference type="PIRSR" id="PIRSR623088-3"/>
    </source>
</evidence>
<dbReference type="InterPro" id="IPR002073">
    <property type="entry name" value="PDEase_catalytic_dom"/>
</dbReference>
<comment type="similarity">
    <text evidence="2">Belongs to the cyclic nucleotide phosphodiesterase family. PDE4 subfamily.</text>
</comment>
<organism evidence="13 14">
    <name type="scientific">Anas platyrhynchos platyrhynchos</name>
    <name type="common">Northern mallard</name>
    <dbReference type="NCBI Taxonomy" id="8840"/>
    <lineage>
        <taxon>Eukaryota</taxon>
        <taxon>Metazoa</taxon>
        <taxon>Chordata</taxon>
        <taxon>Craniata</taxon>
        <taxon>Vertebrata</taxon>
        <taxon>Euteleostomi</taxon>
        <taxon>Archelosauria</taxon>
        <taxon>Archosauria</taxon>
        <taxon>Dinosauria</taxon>
        <taxon>Saurischia</taxon>
        <taxon>Theropoda</taxon>
        <taxon>Coelurosauria</taxon>
        <taxon>Aves</taxon>
        <taxon>Neognathae</taxon>
        <taxon>Galloanserae</taxon>
        <taxon>Anseriformes</taxon>
        <taxon>Anatidae</taxon>
        <taxon>Anatinae</taxon>
        <taxon>Anas</taxon>
    </lineage>
</organism>
<evidence type="ECO:0000256" key="3">
    <source>
        <dbReference type="ARBA" id="ARBA00022723"/>
    </source>
</evidence>
<accession>A0A493TY61</accession>
<dbReference type="GO" id="GO:0004115">
    <property type="term" value="F:3',5'-cyclic-AMP phosphodiesterase activity"/>
    <property type="evidence" value="ECO:0007669"/>
    <property type="project" value="UniProtKB-EC"/>
</dbReference>
<keyword evidence="3 9" id="KW-0479">Metal-binding</keyword>
<evidence type="ECO:0000256" key="1">
    <source>
        <dbReference type="ARBA" id="ARBA00004703"/>
    </source>
</evidence>
<reference evidence="13" key="2">
    <citation type="submission" date="2025-08" db="UniProtKB">
        <authorList>
            <consortium name="Ensembl"/>
        </authorList>
    </citation>
    <scope>IDENTIFICATION</scope>
</reference>
<dbReference type="PROSITE" id="PS51845">
    <property type="entry name" value="PDEASE_I_2"/>
    <property type="match status" value="1"/>
</dbReference>
<evidence type="ECO:0000256" key="7">
    <source>
        <dbReference type="PIRSR" id="PIRSR623088-1"/>
    </source>
</evidence>
<evidence type="ECO:0000259" key="12">
    <source>
        <dbReference type="PROSITE" id="PS51845"/>
    </source>
</evidence>
<dbReference type="GO" id="GO:0046872">
    <property type="term" value="F:metal ion binding"/>
    <property type="evidence" value="ECO:0007669"/>
    <property type="project" value="UniProtKB-KW"/>
</dbReference>
<reference evidence="14" key="1">
    <citation type="submission" date="2017-10" db="EMBL/GenBank/DDBJ databases">
        <title>A new Pekin duck reference genome.</title>
        <authorList>
            <person name="Hou Z.-C."/>
            <person name="Zhou Z.-K."/>
            <person name="Zhu F."/>
            <person name="Hou S.-S."/>
        </authorList>
    </citation>
    <scope>NUCLEOTIDE SEQUENCE [LARGE SCALE GENOMIC DNA]</scope>
</reference>
<evidence type="ECO:0000313" key="14">
    <source>
        <dbReference type="Proteomes" id="UP000016666"/>
    </source>
</evidence>
<feature type="domain" description="PDEase" evidence="12">
    <location>
        <begin position="244"/>
        <end position="577"/>
    </location>
</feature>
<dbReference type="Ensembl" id="ENSAPLT00000035947.1">
    <property type="protein sequence ID" value="ENSAPLP00000030724.1"/>
    <property type="gene ID" value="ENSAPLG00000017836.1"/>
</dbReference>
<dbReference type="Pfam" id="PF00233">
    <property type="entry name" value="PDEase_I"/>
    <property type="match status" value="1"/>
</dbReference>
<feature type="binding site" evidence="8">
    <location>
        <begin position="320"/>
        <end position="324"/>
    </location>
    <ligand>
        <name>AMP</name>
        <dbReference type="ChEBI" id="CHEBI:456215"/>
    </ligand>
</feature>
<dbReference type="PROSITE" id="PS00126">
    <property type="entry name" value="PDEASE_I_1"/>
    <property type="match status" value="1"/>
</dbReference>
<dbReference type="Proteomes" id="UP000016666">
    <property type="component" value="Unassembled WGS sequence"/>
</dbReference>